<feature type="transmembrane region" description="Helical" evidence="11">
    <location>
        <begin position="140"/>
        <end position="164"/>
    </location>
</feature>
<evidence type="ECO:0000313" key="13">
    <source>
        <dbReference type="EMBL" id="RLE10555.1"/>
    </source>
</evidence>
<evidence type="ECO:0000259" key="12">
    <source>
        <dbReference type="Pfam" id="PF01435"/>
    </source>
</evidence>
<evidence type="ECO:0000256" key="6">
    <source>
        <dbReference type="ARBA" id="ARBA00022801"/>
    </source>
</evidence>
<keyword evidence="4 11" id="KW-0812">Transmembrane</keyword>
<comment type="subcellular location">
    <subcellularLocation>
        <location evidence="11">Cell membrane</location>
        <topology evidence="11">Multi-pass membrane protein</topology>
    </subcellularLocation>
</comment>
<dbReference type="InterPro" id="IPR022919">
    <property type="entry name" value="Pept_M48_protease_HtpX"/>
</dbReference>
<proteinExistence type="inferred from homology"/>
<dbReference type="GO" id="GO:0006508">
    <property type="term" value="P:proteolysis"/>
    <property type="evidence" value="ECO:0007669"/>
    <property type="project" value="UniProtKB-KW"/>
</dbReference>
<dbReference type="GO" id="GO:0008270">
    <property type="term" value="F:zinc ion binding"/>
    <property type="evidence" value="ECO:0007669"/>
    <property type="project" value="UniProtKB-UniRule"/>
</dbReference>
<feature type="transmembrane region" description="Helical" evidence="11">
    <location>
        <begin position="176"/>
        <end position="195"/>
    </location>
</feature>
<dbReference type="GO" id="GO:0005886">
    <property type="term" value="C:plasma membrane"/>
    <property type="evidence" value="ECO:0007669"/>
    <property type="project" value="UniProtKB-SubCell"/>
</dbReference>
<dbReference type="CDD" id="cd07336">
    <property type="entry name" value="M48B_HtpX_like"/>
    <property type="match status" value="1"/>
</dbReference>
<dbReference type="HAMAP" id="MF_00188">
    <property type="entry name" value="Pept_M48_protease_HtpX"/>
    <property type="match status" value="1"/>
</dbReference>
<evidence type="ECO:0000256" key="4">
    <source>
        <dbReference type="ARBA" id="ARBA00022692"/>
    </source>
</evidence>
<dbReference type="PANTHER" id="PTHR43221">
    <property type="entry name" value="PROTEASE HTPX"/>
    <property type="match status" value="1"/>
</dbReference>
<protein>
    <recommendedName>
        <fullName evidence="11">Protease HtpX homolog</fullName>
        <ecNumber evidence="11">3.4.24.-</ecNumber>
    </recommendedName>
</protein>
<comment type="similarity">
    <text evidence="1 11">Belongs to the peptidase M48B family.</text>
</comment>
<evidence type="ECO:0000256" key="1">
    <source>
        <dbReference type="ARBA" id="ARBA00009779"/>
    </source>
</evidence>
<dbReference type="Gene3D" id="3.30.2010.10">
    <property type="entry name" value="Metalloproteases ('zincins'), catalytic domain"/>
    <property type="match status" value="1"/>
</dbReference>
<dbReference type="EMBL" id="QMPZ01000006">
    <property type="protein sequence ID" value="RLE10555.1"/>
    <property type="molecule type" value="Genomic_DNA"/>
</dbReference>
<dbReference type="EC" id="3.4.24.-" evidence="11"/>
<dbReference type="InterPro" id="IPR050083">
    <property type="entry name" value="HtpX_protease"/>
</dbReference>
<evidence type="ECO:0000256" key="8">
    <source>
        <dbReference type="ARBA" id="ARBA00022989"/>
    </source>
</evidence>
<evidence type="ECO:0000313" key="14">
    <source>
        <dbReference type="Proteomes" id="UP000279422"/>
    </source>
</evidence>
<dbReference type="AlphaFoldDB" id="A0A497E660"/>
<feature type="domain" description="Peptidase M48" evidence="12">
    <location>
        <begin position="63"/>
        <end position="278"/>
    </location>
</feature>
<comment type="cofactor">
    <cofactor evidence="11">
        <name>Zn(2+)</name>
        <dbReference type="ChEBI" id="CHEBI:29105"/>
    </cofactor>
    <text evidence="11">Binds 1 zinc ion per subunit.</text>
</comment>
<name>A0A497E660_UNCAE</name>
<dbReference type="PANTHER" id="PTHR43221:SF2">
    <property type="entry name" value="PROTEASE HTPX HOMOLOG"/>
    <property type="match status" value="1"/>
</dbReference>
<feature type="transmembrane region" description="Helical" evidence="11">
    <location>
        <begin position="30"/>
        <end position="47"/>
    </location>
</feature>
<keyword evidence="10 11" id="KW-0472">Membrane</keyword>
<keyword evidence="5 11" id="KW-0479">Metal-binding</keyword>
<evidence type="ECO:0000256" key="11">
    <source>
        <dbReference type="HAMAP-Rule" id="MF_00188"/>
    </source>
</evidence>
<evidence type="ECO:0000256" key="5">
    <source>
        <dbReference type="ARBA" id="ARBA00022723"/>
    </source>
</evidence>
<feature type="active site" evidence="11">
    <location>
        <position position="131"/>
    </location>
</feature>
<feature type="binding site" evidence="11">
    <location>
        <position position="134"/>
    </location>
    <ligand>
        <name>Zn(2+)</name>
        <dbReference type="ChEBI" id="CHEBI:29105"/>
        <note>catalytic</note>
    </ligand>
</feature>
<evidence type="ECO:0000256" key="3">
    <source>
        <dbReference type="ARBA" id="ARBA00022670"/>
    </source>
</evidence>
<dbReference type="Pfam" id="PF01435">
    <property type="entry name" value="Peptidase_M48"/>
    <property type="match status" value="1"/>
</dbReference>
<keyword evidence="3 11" id="KW-0645">Protease</keyword>
<evidence type="ECO:0000256" key="2">
    <source>
        <dbReference type="ARBA" id="ARBA00022475"/>
    </source>
</evidence>
<feature type="binding site" evidence="11">
    <location>
        <position position="204"/>
    </location>
    <ligand>
        <name>Zn(2+)</name>
        <dbReference type="ChEBI" id="CHEBI:29105"/>
        <note>catalytic</note>
    </ligand>
</feature>
<evidence type="ECO:0000256" key="7">
    <source>
        <dbReference type="ARBA" id="ARBA00022833"/>
    </source>
</evidence>
<keyword evidence="9 11" id="KW-0482">Metalloprotease</keyword>
<keyword evidence="7 11" id="KW-0862">Zinc</keyword>
<gene>
    <name evidence="11" type="primary">htpX</name>
    <name evidence="13" type="ORF">DRJ00_01025</name>
</gene>
<organism evidence="13 14">
    <name type="scientific">Aerophobetes bacterium</name>
    <dbReference type="NCBI Taxonomy" id="2030807"/>
    <lineage>
        <taxon>Bacteria</taxon>
        <taxon>Candidatus Aerophobota</taxon>
    </lineage>
</organism>
<accession>A0A497E660</accession>
<dbReference type="GO" id="GO:0004222">
    <property type="term" value="F:metalloendopeptidase activity"/>
    <property type="evidence" value="ECO:0007669"/>
    <property type="project" value="UniProtKB-UniRule"/>
</dbReference>
<evidence type="ECO:0000256" key="9">
    <source>
        <dbReference type="ARBA" id="ARBA00023049"/>
    </source>
</evidence>
<keyword evidence="8 11" id="KW-1133">Transmembrane helix</keyword>
<dbReference type="InterPro" id="IPR001915">
    <property type="entry name" value="Peptidase_M48"/>
</dbReference>
<sequence>MNVFKTVILLTALTLLLIFIGQLVAGPAGALVAFIIALLMNLVSFWFSDKIVIGMYRGREILPSDEPRIHRMVSNLSQAANIPKPRIYLIPLNIPNAFATGRDPKHASLALTEGILRTLNEEELEGVISHEIAHIKNRDILIGTIAATLAGAIMTIAYWARWIAFLGSGDEDRGGIGLIGILLLSILAPLAATIVQMAISRTREYQADETGAHLSGKPLALANALEKLEMVARRSPLGGGSPATSHLFIVNPFRGDFLFRLFSTHPPIEERIRRLRALAGIA</sequence>
<evidence type="ECO:0000256" key="10">
    <source>
        <dbReference type="ARBA" id="ARBA00023136"/>
    </source>
</evidence>
<keyword evidence="6 11" id="KW-0378">Hydrolase</keyword>
<keyword evidence="2 11" id="KW-1003">Cell membrane</keyword>
<dbReference type="Proteomes" id="UP000279422">
    <property type="component" value="Unassembled WGS sequence"/>
</dbReference>
<reference evidence="13 14" key="1">
    <citation type="submission" date="2018-06" db="EMBL/GenBank/DDBJ databases">
        <title>Extensive metabolic versatility and redundancy in microbially diverse, dynamic hydrothermal sediments.</title>
        <authorList>
            <person name="Dombrowski N."/>
            <person name="Teske A."/>
            <person name="Baker B.J."/>
        </authorList>
    </citation>
    <scope>NUCLEOTIDE SEQUENCE [LARGE SCALE GENOMIC DNA]</scope>
    <source>
        <strain evidence="13">B47_G16</strain>
    </source>
</reference>
<comment type="caution">
    <text evidence="13">The sequence shown here is derived from an EMBL/GenBank/DDBJ whole genome shotgun (WGS) entry which is preliminary data.</text>
</comment>
<feature type="binding site" evidence="11">
    <location>
        <position position="130"/>
    </location>
    <ligand>
        <name>Zn(2+)</name>
        <dbReference type="ChEBI" id="CHEBI:29105"/>
        <note>catalytic</note>
    </ligand>
</feature>
<feature type="transmembrane region" description="Helical" evidence="11">
    <location>
        <begin position="7"/>
        <end position="24"/>
    </location>
</feature>